<sequence>MTRTAALMGTASLAVAMTNPVFAQSDAPVDQGPANAEFEPAFPEQTRAPAVTSEGALATESLASGLVHPWGIAILPEGAGYLVTERTGQLRHVSSEGELSGPITGAPEVYNQEQGGLLDVAIGPDFASDRWVYFTYSKPLASNGMSATAAARGKLSEDLGQITQMEEIFVQEPGSPSPMHYGSRVVFDDAGHVFITTGEHFTEDQRVYAQDKDKTYGKVVRLNLDGSIPEDNPFVGEGKAIESIWSLGQRNIQGAAVNPETGDLWTIEHGPAGGDELNLQEAGANYGWPVVSYGVNYDGSPVGSEKAAHEPEGFVEPRYYWDPVIAPGDMTFYDGEMFPEWQGDALIGGLVAGGIVRLVLDGDTVTGEERILSELGRTRDVAVDDDGSLLLITDFEDGELIRVTAEGGTGTTDATDEGAMSDSADEGGMGDDASSDDAAPGGDTGGAMEDDATQ</sequence>
<organism evidence="4 5">
    <name type="scientific">Mesobaculum littorinae</name>
    <dbReference type="NCBI Taxonomy" id="2486419"/>
    <lineage>
        <taxon>Bacteria</taxon>
        <taxon>Pseudomonadati</taxon>
        <taxon>Pseudomonadota</taxon>
        <taxon>Alphaproteobacteria</taxon>
        <taxon>Rhodobacterales</taxon>
        <taxon>Roseobacteraceae</taxon>
        <taxon>Mesobaculum</taxon>
    </lineage>
</organism>
<keyword evidence="2" id="KW-0732">Signal</keyword>
<feature type="chain" id="PRO_5019368562" evidence="2">
    <location>
        <begin position="24"/>
        <end position="454"/>
    </location>
</feature>
<dbReference type="Proteomes" id="UP000285908">
    <property type="component" value="Unassembled WGS sequence"/>
</dbReference>
<dbReference type="EMBL" id="RQXX01000002">
    <property type="protein sequence ID" value="RVV98982.1"/>
    <property type="molecule type" value="Genomic_DNA"/>
</dbReference>
<dbReference type="SUPFAM" id="SSF50952">
    <property type="entry name" value="Soluble quinoprotein glucose dehydrogenase"/>
    <property type="match status" value="1"/>
</dbReference>
<evidence type="ECO:0000313" key="5">
    <source>
        <dbReference type="Proteomes" id="UP000285908"/>
    </source>
</evidence>
<feature type="region of interest" description="Disordered" evidence="1">
    <location>
        <begin position="405"/>
        <end position="454"/>
    </location>
</feature>
<dbReference type="OrthoDB" id="9770043at2"/>
<keyword evidence="5" id="KW-1185">Reference proteome</keyword>
<dbReference type="Gene3D" id="2.120.10.30">
    <property type="entry name" value="TolB, C-terminal domain"/>
    <property type="match status" value="1"/>
</dbReference>
<accession>A0A438AJX8</accession>
<evidence type="ECO:0000313" key="4">
    <source>
        <dbReference type="EMBL" id="RVV98982.1"/>
    </source>
</evidence>
<proteinExistence type="predicted"/>
<name>A0A438AJX8_9RHOB</name>
<gene>
    <name evidence="4" type="ORF">EKE94_08875</name>
</gene>
<dbReference type="InterPro" id="IPR011041">
    <property type="entry name" value="Quinoprot_gluc/sorb_DH_b-prop"/>
</dbReference>
<dbReference type="Pfam" id="PF07995">
    <property type="entry name" value="GSDH"/>
    <property type="match status" value="1"/>
</dbReference>
<feature type="domain" description="Glucose/Sorbosone dehydrogenase" evidence="3">
    <location>
        <begin position="67"/>
        <end position="402"/>
    </location>
</feature>
<feature type="compositionally biased region" description="Acidic residues" evidence="1">
    <location>
        <begin position="423"/>
        <end position="435"/>
    </location>
</feature>
<evidence type="ECO:0000256" key="1">
    <source>
        <dbReference type="SAM" id="MobiDB-lite"/>
    </source>
</evidence>
<feature type="compositionally biased region" description="Low complexity" evidence="1">
    <location>
        <begin position="411"/>
        <end position="422"/>
    </location>
</feature>
<dbReference type="AlphaFoldDB" id="A0A438AJX8"/>
<dbReference type="InterPro" id="IPR011042">
    <property type="entry name" value="6-blade_b-propeller_TolB-like"/>
</dbReference>
<reference evidence="4 5" key="1">
    <citation type="submission" date="2018-11" db="EMBL/GenBank/DDBJ databases">
        <title>Mesobaculum littorinae gen. nov., sp. nov., isolated from Littorina scabra that represents a novel genus of the order Rhodobacteraceae.</title>
        <authorList>
            <person name="Li F."/>
        </authorList>
    </citation>
    <scope>NUCLEOTIDE SEQUENCE [LARGE SCALE GENOMIC DNA]</scope>
    <source>
        <strain evidence="4 5">M0103</strain>
    </source>
</reference>
<protein>
    <submittedName>
        <fullName evidence="4">PQQ-dependent sugar dehydrogenase</fullName>
    </submittedName>
</protein>
<feature type="signal peptide" evidence="2">
    <location>
        <begin position="1"/>
        <end position="23"/>
    </location>
</feature>
<evidence type="ECO:0000256" key="2">
    <source>
        <dbReference type="SAM" id="SignalP"/>
    </source>
</evidence>
<dbReference type="PANTHER" id="PTHR19328">
    <property type="entry name" value="HEDGEHOG-INTERACTING PROTEIN"/>
    <property type="match status" value="1"/>
</dbReference>
<dbReference type="PANTHER" id="PTHR19328:SF75">
    <property type="entry name" value="ALDOSE SUGAR DEHYDROGENASE YLII"/>
    <property type="match status" value="1"/>
</dbReference>
<comment type="caution">
    <text evidence="4">The sequence shown here is derived from an EMBL/GenBank/DDBJ whole genome shotgun (WGS) entry which is preliminary data.</text>
</comment>
<evidence type="ECO:0000259" key="3">
    <source>
        <dbReference type="Pfam" id="PF07995"/>
    </source>
</evidence>
<dbReference type="InterPro" id="IPR012938">
    <property type="entry name" value="Glc/Sorbosone_DH"/>
</dbReference>